<gene>
    <name evidence="2" type="ordered locus">Strop_2359</name>
</gene>
<dbReference type="GO" id="GO:0034069">
    <property type="term" value="F:aminoglycoside N-acetyltransferase activity"/>
    <property type="evidence" value="ECO:0007669"/>
    <property type="project" value="TreeGrafter"/>
</dbReference>
<sequence>MTSLSDRYRIRRGRESDVDQIARLQAAVQLQATTGGEPHAGITAWVHDLLSGHPSVTLDDFLVVEDTATGRLAASLVGLRQEWSLAGIRLPVIQVELVGTAPEHRGNQLTERLLAALHDRCATDRVPLQIIEGIPHFYRRFGYDYALTNSGAPTVPATALPDAHQGRWTVRSATAADADALADLDRRQADGDALVCPRDAAVWRYEIVGRRAEDVVRREIAVLLHGAHVQGYLVHGTALSAAGKLTVFAATCEPAERWPEAAAAMYAYLGQVGRRYAATAQRPFHAVRPLLDADHLLARIGPSGIPARPGAWYARTGDPIELLARLAPLLRSRWQAADLRWPEPTLVIDTYTASAHLEFDDGELTAVTARRSSVAGPSADASPHAAIPPGALLHLTVGHRTLPEVLDAWPDATVRDGLTEQFLTAAFPRVPVRVWPRN</sequence>
<keyword evidence="3" id="KW-1185">Reference proteome</keyword>
<dbReference type="SUPFAM" id="SSF55729">
    <property type="entry name" value="Acyl-CoA N-acyltransferases (Nat)"/>
    <property type="match status" value="1"/>
</dbReference>
<dbReference type="InterPro" id="IPR000182">
    <property type="entry name" value="GNAT_dom"/>
</dbReference>
<dbReference type="GO" id="GO:0030649">
    <property type="term" value="P:aminoglycoside antibiotic catabolic process"/>
    <property type="evidence" value="ECO:0007669"/>
    <property type="project" value="TreeGrafter"/>
</dbReference>
<dbReference type="PROSITE" id="PS51186">
    <property type="entry name" value="GNAT"/>
    <property type="match status" value="1"/>
</dbReference>
<name>A4X7F7_SALTO</name>
<dbReference type="Proteomes" id="UP000000235">
    <property type="component" value="Chromosome"/>
</dbReference>
<dbReference type="Gene3D" id="3.40.630.30">
    <property type="match status" value="1"/>
</dbReference>
<evidence type="ECO:0000259" key="1">
    <source>
        <dbReference type="PROSITE" id="PS51186"/>
    </source>
</evidence>
<dbReference type="PATRIC" id="fig|369723.5.peg.2424"/>
<evidence type="ECO:0000313" key="3">
    <source>
        <dbReference type="Proteomes" id="UP000000235"/>
    </source>
</evidence>
<dbReference type="AlphaFoldDB" id="A4X7F7"/>
<accession>A4X7F7</accession>
<dbReference type="HOGENOM" id="CLU_626832_0_0_11"/>
<dbReference type="EMBL" id="CP000667">
    <property type="protein sequence ID" value="ABP54807.1"/>
    <property type="molecule type" value="Genomic_DNA"/>
</dbReference>
<feature type="domain" description="N-acetyltransferase" evidence="1">
    <location>
        <begin position="8"/>
        <end position="167"/>
    </location>
</feature>
<dbReference type="InterPro" id="IPR016181">
    <property type="entry name" value="Acyl_CoA_acyltransferase"/>
</dbReference>
<dbReference type="RefSeq" id="WP_012013588.1">
    <property type="nucleotide sequence ID" value="NC_009380.1"/>
</dbReference>
<evidence type="ECO:0000313" key="2">
    <source>
        <dbReference type="EMBL" id="ABP54807.1"/>
    </source>
</evidence>
<proteinExistence type="predicted"/>
<reference evidence="3" key="1">
    <citation type="journal article" date="2007" name="Proc. Natl. Acad. Sci. U.S.A.">
        <title>Genome sequencing reveals complex secondary metabolome in the marine actinomycete Salinispora tropica.</title>
        <authorList>
            <person name="Udwary D.W."/>
            <person name="Zeigler L."/>
            <person name="Asolkar R.N."/>
            <person name="Singan V."/>
            <person name="Lapidus A."/>
            <person name="Fenical W."/>
            <person name="Jensen P.R."/>
            <person name="Moore B.S."/>
        </authorList>
    </citation>
    <scope>NUCLEOTIDE SEQUENCE [LARGE SCALE GENOMIC DNA]</scope>
    <source>
        <strain evidence="3">ATCC BAA-916 / DSM 44818 / CNB-440</strain>
    </source>
</reference>
<dbReference type="KEGG" id="stp:Strop_2359"/>
<dbReference type="eggNOG" id="COG4552">
    <property type="taxonomic scope" value="Bacteria"/>
</dbReference>
<organism evidence="2 3">
    <name type="scientific">Salinispora tropica (strain ATCC BAA-916 / DSM 44818 / JCM 13857 / NBRC 105044 / CNB-440)</name>
    <dbReference type="NCBI Taxonomy" id="369723"/>
    <lineage>
        <taxon>Bacteria</taxon>
        <taxon>Bacillati</taxon>
        <taxon>Actinomycetota</taxon>
        <taxon>Actinomycetes</taxon>
        <taxon>Micromonosporales</taxon>
        <taxon>Micromonosporaceae</taxon>
        <taxon>Salinispora</taxon>
    </lineage>
</organism>
<dbReference type="PANTHER" id="PTHR37817">
    <property type="entry name" value="N-ACETYLTRANSFERASE EIS"/>
    <property type="match status" value="1"/>
</dbReference>
<keyword evidence="2" id="KW-0808">Transferase</keyword>
<dbReference type="PANTHER" id="PTHR37817:SF1">
    <property type="entry name" value="N-ACETYLTRANSFERASE EIS"/>
    <property type="match status" value="1"/>
</dbReference>
<dbReference type="InterPro" id="IPR051554">
    <property type="entry name" value="Acetyltransferase_Eis"/>
</dbReference>
<protein>
    <submittedName>
        <fullName evidence="2">GCN5-related N-acetyltransferase</fullName>
    </submittedName>
</protein>
<dbReference type="Pfam" id="PF13527">
    <property type="entry name" value="Acetyltransf_9"/>
    <property type="match status" value="1"/>
</dbReference>